<dbReference type="EC" id="5.1.3.9" evidence="7"/>
<evidence type="ECO:0000256" key="7">
    <source>
        <dbReference type="HAMAP-Rule" id="MF_01235"/>
    </source>
</evidence>
<dbReference type="InterPro" id="IPR013785">
    <property type="entry name" value="Aldolase_TIM"/>
</dbReference>
<organism evidence="9 10">
    <name type="scientific">Halolactibacillus miurensis</name>
    <dbReference type="NCBI Taxonomy" id="306541"/>
    <lineage>
        <taxon>Bacteria</taxon>
        <taxon>Bacillati</taxon>
        <taxon>Bacillota</taxon>
        <taxon>Bacilli</taxon>
        <taxon>Bacillales</taxon>
        <taxon>Bacillaceae</taxon>
        <taxon>Halolactibacillus</taxon>
    </lineage>
</organism>
<dbReference type="GO" id="GO:0006053">
    <property type="term" value="P:N-acetylmannosamine catabolic process"/>
    <property type="evidence" value="ECO:0007669"/>
    <property type="project" value="TreeGrafter"/>
</dbReference>
<name>A0A1I6SRP0_9BACI</name>
<dbReference type="GO" id="GO:0005829">
    <property type="term" value="C:cytosol"/>
    <property type="evidence" value="ECO:0007669"/>
    <property type="project" value="TreeGrafter"/>
</dbReference>
<comment type="function">
    <text evidence="2 7">Converts N-acetylmannosamine-6-phosphate (ManNAc-6-P) to N-acetylglucosamine-6-phosphate (GlcNAc-6-P).</text>
</comment>
<dbReference type="InterPro" id="IPR011060">
    <property type="entry name" value="RibuloseP-bd_barrel"/>
</dbReference>
<dbReference type="HAMAP" id="MF_01235">
    <property type="entry name" value="ManNAc6P_epimer"/>
    <property type="match status" value="1"/>
</dbReference>
<dbReference type="GO" id="GO:0019262">
    <property type="term" value="P:N-acetylneuraminate catabolic process"/>
    <property type="evidence" value="ECO:0007669"/>
    <property type="project" value="UniProtKB-UniRule"/>
</dbReference>
<proteinExistence type="inferred from homology"/>
<accession>A0A1I6SRP0</accession>
<reference evidence="9 10" key="1">
    <citation type="submission" date="2016-10" db="EMBL/GenBank/DDBJ databases">
        <authorList>
            <person name="de Groot N.N."/>
        </authorList>
    </citation>
    <scope>NUCLEOTIDE SEQUENCE [LARGE SCALE GENOMIC DNA]</scope>
    <source>
        <strain evidence="9 10">DSM 17074</strain>
    </source>
</reference>
<dbReference type="UniPathway" id="UPA00629">
    <property type="reaction ID" value="UER00682"/>
</dbReference>
<keyword evidence="6 7" id="KW-0119">Carbohydrate metabolism</keyword>
<gene>
    <name evidence="7 8" type="primary">nanE</name>
    <name evidence="8" type="ORF">HMI01_11740</name>
    <name evidence="9" type="ORF">SAMN05421668_11040</name>
</gene>
<dbReference type="Proteomes" id="UP000199139">
    <property type="component" value="Unassembled WGS sequence"/>
</dbReference>
<dbReference type="Proteomes" id="UP000321773">
    <property type="component" value="Unassembled WGS sequence"/>
</dbReference>
<dbReference type="AlphaFoldDB" id="A0A1I6SRP0"/>
<keyword evidence="5 7" id="KW-0413">Isomerase</keyword>
<evidence type="ECO:0000256" key="4">
    <source>
        <dbReference type="ARBA" id="ARBA00007439"/>
    </source>
</evidence>
<comment type="catalytic activity">
    <reaction evidence="1 7">
        <text>an N-acyl-D-glucosamine 6-phosphate = an N-acyl-D-mannosamine 6-phosphate</text>
        <dbReference type="Rhea" id="RHEA:23932"/>
        <dbReference type="ChEBI" id="CHEBI:57599"/>
        <dbReference type="ChEBI" id="CHEBI:57666"/>
        <dbReference type="EC" id="5.1.3.9"/>
    </reaction>
</comment>
<evidence type="ECO:0000313" key="9">
    <source>
        <dbReference type="EMBL" id="SFS79550.1"/>
    </source>
</evidence>
<evidence type="ECO:0000313" key="8">
    <source>
        <dbReference type="EMBL" id="GEM04186.1"/>
    </source>
</evidence>
<dbReference type="EMBL" id="BJWJ01000009">
    <property type="protein sequence ID" value="GEM04186.1"/>
    <property type="molecule type" value="Genomic_DNA"/>
</dbReference>
<dbReference type="GO" id="GO:0047465">
    <property type="term" value="F:N-acylglucosamine-6-phosphate 2-epimerase activity"/>
    <property type="evidence" value="ECO:0007669"/>
    <property type="project" value="UniProtKB-EC"/>
</dbReference>
<evidence type="ECO:0000256" key="3">
    <source>
        <dbReference type="ARBA" id="ARBA00005081"/>
    </source>
</evidence>
<dbReference type="SUPFAM" id="SSF51366">
    <property type="entry name" value="Ribulose-phoshate binding barrel"/>
    <property type="match status" value="1"/>
</dbReference>
<dbReference type="CDD" id="cd04729">
    <property type="entry name" value="NanE"/>
    <property type="match status" value="1"/>
</dbReference>
<dbReference type="InterPro" id="IPR007260">
    <property type="entry name" value="NanE"/>
</dbReference>
<dbReference type="NCBIfam" id="NF002231">
    <property type="entry name" value="PRK01130.1"/>
    <property type="match status" value="1"/>
</dbReference>
<comment type="pathway">
    <text evidence="3 7">Amino-sugar metabolism; N-acetylneuraminate degradation; D-fructose 6-phosphate from N-acetylneuraminate: step 3/5.</text>
</comment>
<reference evidence="8 11" key="2">
    <citation type="submission" date="2019-07" db="EMBL/GenBank/DDBJ databases">
        <title>Whole genome shotgun sequence of Halolactibacillus miurensis NBRC 100873.</title>
        <authorList>
            <person name="Hosoyama A."/>
            <person name="Uohara A."/>
            <person name="Ohji S."/>
            <person name="Ichikawa N."/>
        </authorList>
    </citation>
    <scope>NUCLEOTIDE SEQUENCE [LARGE SCALE GENOMIC DNA]</scope>
    <source>
        <strain evidence="8 11">NBRC 100873</strain>
    </source>
</reference>
<dbReference type="STRING" id="306541.SAMN05421668_11040"/>
<dbReference type="PANTHER" id="PTHR36204:SF1">
    <property type="entry name" value="N-ACETYLMANNOSAMINE-6-PHOSPHATE 2-EPIMERASE-RELATED"/>
    <property type="match status" value="1"/>
</dbReference>
<evidence type="ECO:0000256" key="5">
    <source>
        <dbReference type="ARBA" id="ARBA00023235"/>
    </source>
</evidence>
<protein>
    <recommendedName>
        <fullName evidence="7">Putative N-acetylmannosamine-6-phosphate 2-epimerase</fullName>
        <ecNumber evidence="7">5.1.3.9</ecNumber>
    </recommendedName>
    <alternativeName>
        <fullName evidence="7">ManNAc-6-P epimerase</fullName>
    </alternativeName>
</protein>
<evidence type="ECO:0000313" key="10">
    <source>
        <dbReference type="Proteomes" id="UP000199139"/>
    </source>
</evidence>
<evidence type="ECO:0000256" key="2">
    <source>
        <dbReference type="ARBA" id="ARBA00002147"/>
    </source>
</evidence>
<evidence type="ECO:0000256" key="1">
    <source>
        <dbReference type="ARBA" id="ARBA00000056"/>
    </source>
</evidence>
<dbReference type="PANTHER" id="PTHR36204">
    <property type="entry name" value="N-ACETYLMANNOSAMINE-6-PHOSPHATE 2-EPIMERASE-RELATED"/>
    <property type="match status" value="1"/>
</dbReference>
<dbReference type="OrthoDB" id="9781704at2"/>
<sequence length="232" mass="25445">MSFLKELKGPFVVSCQALEDEPLHSSDIMAKMAIAAQMGGADGIRANSVSDINAIKQAVDLPVVGILKRDYDDSDVFITATKKELDELFTSSVDMIALDATGRTRPGRESLEDLVRYAKEQRPDIELMADVSSVEEAVMAEQLGFDCVSTTLIGYTKETEGQSLFDDDFRRLKEMKQQLSIPVVAEGKLNTPELAKEALENGADFVVVGSAITRPQLITARFKEVIDTRHNG</sequence>
<dbReference type="Gene3D" id="3.20.20.70">
    <property type="entry name" value="Aldolase class I"/>
    <property type="match status" value="1"/>
</dbReference>
<dbReference type="Pfam" id="PF04131">
    <property type="entry name" value="NanE"/>
    <property type="match status" value="1"/>
</dbReference>
<dbReference type="RefSeq" id="WP_062320484.1">
    <property type="nucleotide sequence ID" value="NZ_BJWJ01000009.1"/>
</dbReference>
<keyword evidence="11" id="KW-1185">Reference proteome</keyword>
<evidence type="ECO:0000313" key="11">
    <source>
        <dbReference type="Proteomes" id="UP000321773"/>
    </source>
</evidence>
<dbReference type="GO" id="GO:0005975">
    <property type="term" value="P:carbohydrate metabolic process"/>
    <property type="evidence" value="ECO:0007669"/>
    <property type="project" value="UniProtKB-UniRule"/>
</dbReference>
<evidence type="ECO:0000256" key="6">
    <source>
        <dbReference type="ARBA" id="ARBA00023277"/>
    </source>
</evidence>
<dbReference type="EMBL" id="FPAI01000010">
    <property type="protein sequence ID" value="SFS79550.1"/>
    <property type="molecule type" value="Genomic_DNA"/>
</dbReference>
<dbReference type="FunFam" id="3.20.20.70:FF:000035">
    <property type="entry name" value="Putative N-acetylmannosamine-6-phosphate 2-epimerase"/>
    <property type="match status" value="1"/>
</dbReference>
<comment type="similarity">
    <text evidence="4 7">Belongs to the NanE family.</text>
</comment>